<feature type="domain" description="HpcH/HpaI aldolase/citrate lyase" evidence="6">
    <location>
        <begin position="3"/>
        <end position="206"/>
    </location>
</feature>
<accession>A0A5D0U621</accession>
<dbReference type="RefSeq" id="WP_148351867.1">
    <property type="nucleotide sequence ID" value="NZ_JBHSBF010000034.1"/>
</dbReference>
<evidence type="ECO:0000259" key="6">
    <source>
        <dbReference type="Pfam" id="PF03328"/>
    </source>
</evidence>
<reference evidence="7 8" key="1">
    <citation type="submission" date="2019-08" db="EMBL/GenBank/DDBJ databases">
        <title>Actinomadura sp. nov. CYP1-5 isolated from mountain soil.</title>
        <authorList>
            <person name="Songsumanus A."/>
            <person name="Kuncharoen N."/>
            <person name="Kudo T."/>
            <person name="Yuki M."/>
            <person name="Igarashi Y."/>
            <person name="Tanasupawat S."/>
        </authorList>
    </citation>
    <scope>NUCLEOTIDE SEQUENCE [LARGE SCALE GENOMIC DNA]</scope>
    <source>
        <strain evidence="7 8">GKU157</strain>
    </source>
</reference>
<keyword evidence="3 5" id="KW-0460">Magnesium</keyword>
<dbReference type="GO" id="GO:0006107">
    <property type="term" value="P:oxaloacetate metabolic process"/>
    <property type="evidence" value="ECO:0007669"/>
    <property type="project" value="TreeGrafter"/>
</dbReference>
<name>A0A5D0U621_9ACTN</name>
<gene>
    <name evidence="7" type="ORF">FXF65_21975</name>
</gene>
<feature type="binding site" evidence="5">
    <location>
        <position position="113"/>
    </location>
    <ligand>
        <name>Mg(2+)</name>
        <dbReference type="ChEBI" id="CHEBI:18420"/>
    </ligand>
</feature>
<dbReference type="OrthoDB" id="4322898at2"/>
<sequence>MLRSYLFAPGHRADVLLKAIASEADAVILDLEDAVPRDRKEQARWNVAAALADAPDRAARVRINEARGADAERDLAALPAGSFGIRVPKVEAPEDLAWVAERRPGTPLTAALESARGIAMAAEIAASGLCSSVSIGGMDLRRDLSLGAGEMPMLASRGAVVLAARTAGLPAPVDGVYPYLDDEAGLRREAEHVRDLGFFGKAAIHPKQLPVIHDVFTPSADEVAWARGILGAFEDAAGGPARTDAGEFVDRPVARRARALLDLHERLTGRPVPSAR</sequence>
<dbReference type="InterPro" id="IPR005000">
    <property type="entry name" value="Aldolase/citrate-lyase_domain"/>
</dbReference>
<dbReference type="InterPro" id="IPR040442">
    <property type="entry name" value="Pyrv_kinase-like_dom_sf"/>
</dbReference>
<evidence type="ECO:0000313" key="8">
    <source>
        <dbReference type="Proteomes" id="UP000322634"/>
    </source>
</evidence>
<dbReference type="EMBL" id="VSFF01000008">
    <property type="protein sequence ID" value="TYC13173.1"/>
    <property type="molecule type" value="Genomic_DNA"/>
</dbReference>
<dbReference type="SUPFAM" id="SSF51621">
    <property type="entry name" value="Phosphoenolpyruvate/pyruvate domain"/>
    <property type="match status" value="1"/>
</dbReference>
<keyword evidence="2 5" id="KW-0479">Metal-binding</keyword>
<evidence type="ECO:0000256" key="3">
    <source>
        <dbReference type="ARBA" id="ARBA00022842"/>
    </source>
</evidence>
<dbReference type="AlphaFoldDB" id="A0A5D0U621"/>
<protein>
    <submittedName>
        <fullName evidence="7">CoA ester lyase</fullName>
    </submittedName>
</protein>
<dbReference type="InterPro" id="IPR011206">
    <property type="entry name" value="Citrate_lyase_beta/mcl1/mcl2"/>
</dbReference>
<dbReference type="Pfam" id="PF03328">
    <property type="entry name" value="HpcH_HpaI"/>
    <property type="match status" value="1"/>
</dbReference>
<dbReference type="GO" id="GO:0016829">
    <property type="term" value="F:lyase activity"/>
    <property type="evidence" value="ECO:0007669"/>
    <property type="project" value="UniProtKB-KW"/>
</dbReference>
<keyword evidence="8" id="KW-1185">Reference proteome</keyword>
<evidence type="ECO:0000256" key="5">
    <source>
        <dbReference type="PIRSR" id="PIRSR015582-2"/>
    </source>
</evidence>
<organism evidence="7 8">
    <name type="scientific">Actinomadura syzygii</name>
    <dbReference type="NCBI Taxonomy" id="1427538"/>
    <lineage>
        <taxon>Bacteria</taxon>
        <taxon>Bacillati</taxon>
        <taxon>Actinomycetota</taxon>
        <taxon>Actinomycetes</taxon>
        <taxon>Streptosporangiales</taxon>
        <taxon>Thermomonosporaceae</taxon>
        <taxon>Actinomadura</taxon>
    </lineage>
</organism>
<dbReference type="InterPro" id="IPR015813">
    <property type="entry name" value="Pyrv/PenolPyrv_kinase-like_dom"/>
</dbReference>
<dbReference type="Proteomes" id="UP000322634">
    <property type="component" value="Unassembled WGS sequence"/>
</dbReference>
<dbReference type="PIRSF" id="PIRSF015582">
    <property type="entry name" value="Cit_lyase_B"/>
    <property type="match status" value="1"/>
</dbReference>
<feature type="binding site" evidence="4">
    <location>
        <position position="113"/>
    </location>
    <ligand>
        <name>substrate</name>
    </ligand>
</feature>
<dbReference type="PANTHER" id="PTHR32308">
    <property type="entry name" value="LYASE BETA SUBUNIT, PUTATIVE (AFU_ORTHOLOGUE AFUA_4G13030)-RELATED"/>
    <property type="match status" value="1"/>
</dbReference>
<evidence type="ECO:0000256" key="4">
    <source>
        <dbReference type="PIRSR" id="PIRSR015582-1"/>
    </source>
</evidence>
<evidence type="ECO:0000256" key="1">
    <source>
        <dbReference type="ARBA" id="ARBA00001946"/>
    </source>
</evidence>
<comment type="caution">
    <text evidence="7">The sequence shown here is derived from an EMBL/GenBank/DDBJ whole genome shotgun (WGS) entry which is preliminary data.</text>
</comment>
<feature type="binding site" evidence="4">
    <location>
        <position position="62"/>
    </location>
    <ligand>
        <name>substrate</name>
    </ligand>
</feature>
<dbReference type="PANTHER" id="PTHR32308:SF10">
    <property type="entry name" value="CITRATE LYASE SUBUNIT BETA"/>
    <property type="match status" value="1"/>
</dbReference>
<comment type="cofactor">
    <cofactor evidence="1">
        <name>Mg(2+)</name>
        <dbReference type="ChEBI" id="CHEBI:18420"/>
    </cofactor>
</comment>
<dbReference type="GO" id="GO:0000287">
    <property type="term" value="F:magnesium ion binding"/>
    <property type="evidence" value="ECO:0007669"/>
    <property type="project" value="TreeGrafter"/>
</dbReference>
<dbReference type="Gene3D" id="3.20.20.60">
    <property type="entry name" value="Phosphoenolpyruvate-binding domains"/>
    <property type="match status" value="1"/>
</dbReference>
<keyword evidence="7" id="KW-0456">Lyase</keyword>
<evidence type="ECO:0000256" key="2">
    <source>
        <dbReference type="ARBA" id="ARBA00022723"/>
    </source>
</evidence>
<evidence type="ECO:0000313" key="7">
    <source>
        <dbReference type="EMBL" id="TYC13173.1"/>
    </source>
</evidence>
<feature type="binding site" evidence="5">
    <location>
        <position position="139"/>
    </location>
    <ligand>
        <name>Mg(2+)</name>
        <dbReference type="ChEBI" id="CHEBI:18420"/>
    </ligand>
</feature>
<proteinExistence type="predicted"/>